<dbReference type="Proteomes" id="UP001332243">
    <property type="component" value="Unassembled WGS sequence"/>
</dbReference>
<reference evidence="11 12" key="1">
    <citation type="submission" date="2024-01" db="EMBL/GenBank/DDBJ databases">
        <title>Genome insights into Plantactinospora sonchi sp. nov.</title>
        <authorList>
            <person name="Wang L."/>
        </authorList>
    </citation>
    <scope>NUCLEOTIDE SEQUENCE [LARGE SCALE GENOMIC DNA]</scope>
    <source>
        <strain evidence="11 12">NEAU-QY2</strain>
    </source>
</reference>
<evidence type="ECO:0000256" key="2">
    <source>
        <dbReference type="ARBA" id="ARBA00022448"/>
    </source>
</evidence>
<dbReference type="PANTHER" id="PTHR42718:SF46">
    <property type="entry name" value="BLR6921 PROTEIN"/>
    <property type="match status" value="1"/>
</dbReference>
<dbReference type="InterPro" id="IPR011701">
    <property type="entry name" value="MFS"/>
</dbReference>
<organism evidence="11 12">
    <name type="scientific">Plantactinospora sonchi</name>
    <dbReference type="NCBI Taxonomy" id="1544735"/>
    <lineage>
        <taxon>Bacteria</taxon>
        <taxon>Bacillati</taxon>
        <taxon>Actinomycetota</taxon>
        <taxon>Actinomycetes</taxon>
        <taxon>Micromonosporales</taxon>
        <taxon>Micromonosporaceae</taxon>
        <taxon>Plantactinospora</taxon>
    </lineage>
</organism>
<evidence type="ECO:0000256" key="6">
    <source>
        <dbReference type="ARBA" id="ARBA00023136"/>
    </source>
</evidence>
<evidence type="ECO:0000256" key="4">
    <source>
        <dbReference type="ARBA" id="ARBA00022692"/>
    </source>
</evidence>
<proteinExistence type="predicted"/>
<feature type="transmembrane region" description="Helical" evidence="8">
    <location>
        <begin position="133"/>
        <end position="154"/>
    </location>
</feature>
<feature type="transmembrane region" description="Helical" evidence="8">
    <location>
        <begin position="192"/>
        <end position="212"/>
    </location>
</feature>
<feature type="domain" description="Major facilitator superfamily (MFS) profile" evidence="9">
    <location>
        <begin position="38"/>
        <end position="483"/>
    </location>
</feature>
<dbReference type="Gene3D" id="1.20.1250.20">
    <property type="entry name" value="MFS general substrate transporter like domains"/>
    <property type="match status" value="1"/>
</dbReference>
<feature type="transmembrane region" description="Helical" evidence="8">
    <location>
        <begin position="328"/>
        <end position="346"/>
    </location>
</feature>
<dbReference type="EMBL" id="JAZGQK010000016">
    <property type="protein sequence ID" value="MEE6260512.1"/>
    <property type="molecule type" value="Genomic_DNA"/>
</dbReference>
<evidence type="ECO:0000259" key="9">
    <source>
        <dbReference type="PROSITE" id="PS50850"/>
    </source>
</evidence>
<dbReference type="SUPFAM" id="SSF103473">
    <property type="entry name" value="MFS general substrate transporter"/>
    <property type="match status" value="1"/>
</dbReference>
<dbReference type="InterPro" id="IPR036259">
    <property type="entry name" value="MFS_trans_sf"/>
</dbReference>
<dbReference type="EMBL" id="JAZGQK010000025">
    <property type="protein sequence ID" value="MEE6262136.1"/>
    <property type="molecule type" value="Genomic_DNA"/>
</dbReference>
<dbReference type="InterPro" id="IPR005829">
    <property type="entry name" value="Sugar_transporter_CS"/>
</dbReference>
<comment type="subcellular location">
    <subcellularLocation>
        <location evidence="1">Cell membrane</location>
        <topology evidence="1">Multi-pass membrane protein</topology>
    </subcellularLocation>
</comment>
<keyword evidence="3" id="KW-1003">Cell membrane</keyword>
<dbReference type="RefSeq" id="WP_331215633.1">
    <property type="nucleotide sequence ID" value="NZ_JAZGQK010000016.1"/>
</dbReference>
<name>A0ABU7S067_9ACTN</name>
<evidence type="ECO:0000256" key="1">
    <source>
        <dbReference type="ARBA" id="ARBA00004651"/>
    </source>
</evidence>
<feature type="transmembrane region" description="Helical" evidence="8">
    <location>
        <begin position="166"/>
        <end position="186"/>
    </location>
</feature>
<sequence>MASSAPPVTDPPTPRSEAVAPAYDTSTGPRMTARLWGALIVLCGALFLDGLDVSMVGVALPSIQADLGLSNSSLQWIVSGYVLGYGGLLLLGGRTADLLGRRRVFLWAIAVFGVASLLGGLVDDPNLLIATRFAKGVAAAFTAPAGLSIITTTFPEGPARNRALSFYTACGASGFSLGLVFGGLLTEAGWRWTFLLPAPIALAVLAAGSRLIPAERHQRPAGGYDLGGAATSTGALLLLVYAVVSAPEAGWLSARTLGAFALVAALLVAFVAIERRVAHPLVPLGVLARRSLVGANLAALAVTGSYIGFQFIGTLYTQIVLQWSPLEMALAFLPGGLVVAFGGPRVGALVNRFGTARVVAAGFVAFLAAYLLFLRIDGEPRYLGVILPTMLLVGLGFALAFPSLNIQATAGVADHEQGLASGLVQTAFQIGGAIVLAGVTAILATDQAAPGRVPDSFYPALGLVTGVAVLGLLVALISGATSRQPR</sequence>
<evidence type="ECO:0000256" key="3">
    <source>
        <dbReference type="ARBA" id="ARBA00022475"/>
    </source>
</evidence>
<feature type="transmembrane region" description="Helical" evidence="8">
    <location>
        <begin position="73"/>
        <end position="92"/>
    </location>
</feature>
<feature type="transmembrane region" description="Helical" evidence="8">
    <location>
        <begin position="293"/>
        <end position="316"/>
    </location>
</feature>
<feature type="transmembrane region" description="Helical" evidence="8">
    <location>
        <begin position="256"/>
        <end position="273"/>
    </location>
</feature>
<keyword evidence="2" id="KW-0813">Transport</keyword>
<evidence type="ECO:0000313" key="10">
    <source>
        <dbReference type="EMBL" id="MEE6260512.1"/>
    </source>
</evidence>
<evidence type="ECO:0000313" key="11">
    <source>
        <dbReference type="EMBL" id="MEE6262136.1"/>
    </source>
</evidence>
<gene>
    <name evidence="10" type="ORF">V1633_18675</name>
    <name evidence="11" type="ORF">V1633_26980</name>
</gene>
<evidence type="ECO:0000256" key="8">
    <source>
        <dbReference type="SAM" id="Phobius"/>
    </source>
</evidence>
<accession>A0ABU7S067</accession>
<keyword evidence="5 8" id="KW-1133">Transmembrane helix</keyword>
<feature type="transmembrane region" description="Helical" evidence="8">
    <location>
        <begin position="456"/>
        <end position="477"/>
    </location>
</feature>
<feature type="transmembrane region" description="Helical" evidence="8">
    <location>
        <begin position="35"/>
        <end position="61"/>
    </location>
</feature>
<feature type="transmembrane region" description="Helical" evidence="8">
    <location>
        <begin position="358"/>
        <end position="376"/>
    </location>
</feature>
<dbReference type="InterPro" id="IPR020846">
    <property type="entry name" value="MFS_dom"/>
</dbReference>
<feature type="transmembrane region" description="Helical" evidence="8">
    <location>
        <begin position="104"/>
        <end position="121"/>
    </location>
</feature>
<dbReference type="PROSITE" id="PS50850">
    <property type="entry name" value="MFS"/>
    <property type="match status" value="1"/>
</dbReference>
<dbReference type="Gene3D" id="1.20.1720.10">
    <property type="entry name" value="Multidrug resistance protein D"/>
    <property type="match status" value="1"/>
</dbReference>
<protein>
    <submittedName>
        <fullName evidence="11">MFS transporter</fullName>
    </submittedName>
</protein>
<keyword evidence="6 8" id="KW-0472">Membrane</keyword>
<dbReference type="PANTHER" id="PTHR42718">
    <property type="entry name" value="MAJOR FACILITATOR SUPERFAMILY MULTIDRUG TRANSPORTER MFSC"/>
    <property type="match status" value="1"/>
</dbReference>
<feature type="transmembrane region" description="Helical" evidence="8">
    <location>
        <begin position="382"/>
        <end position="401"/>
    </location>
</feature>
<comment type="caution">
    <text evidence="11">The sequence shown here is derived from an EMBL/GenBank/DDBJ whole genome shotgun (WGS) entry which is preliminary data.</text>
</comment>
<feature type="transmembrane region" description="Helical" evidence="8">
    <location>
        <begin position="224"/>
        <end position="244"/>
    </location>
</feature>
<evidence type="ECO:0000313" key="12">
    <source>
        <dbReference type="Proteomes" id="UP001332243"/>
    </source>
</evidence>
<feature type="region of interest" description="Disordered" evidence="7">
    <location>
        <begin position="1"/>
        <end position="25"/>
    </location>
</feature>
<dbReference type="CDD" id="cd17321">
    <property type="entry name" value="MFS_MMR_MDR_like"/>
    <property type="match status" value="1"/>
</dbReference>
<keyword evidence="12" id="KW-1185">Reference proteome</keyword>
<evidence type="ECO:0000256" key="5">
    <source>
        <dbReference type="ARBA" id="ARBA00022989"/>
    </source>
</evidence>
<dbReference type="Pfam" id="PF07690">
    <property type="entry name" value="MFS_1"/>
    <property type="match status" value="1"/>
</dbReference>
<dbReference type="PROSITE" id="PS00216">
    <property type="entry name" value="SUGAR_TRANSPORT_1"/>
    <property type="match status" value="1"/>
</dbReference>
<evidence type="ECO:0000256" key="7">
    <source>
        <dbReference type="SAM" id="MobiDB-lite"/>
    </source>
</evidence>
<keyword evidence="4 8" id="KW-0812">Transmembrane</keyword>
<feature type="transmembrane region" description="Helical" evidence="8">
    <location>
        <begin position="422"/>
        <end position="444"/>
    </location>
</feature>